<dbReference type="SUPFAM" id="SSF51735">
    <property type="entry name" value="NAD(P)-binding Rossmann-fold domains"/>
    <property type="match status" value="1"/>
</dbReference>
<sequence>MYGYSKQMFDLWARRQGFLSKVTGVKFTNVFGPNELHKGEMRSVVCRAYEQIRDTGKVRLFKSYIPEYADGEQKRDFIYVKDAVSMVMFLIKQKCRGIYNIGSGRAETWNSLAAAVFKAMDKPVNIEYIDMPEHLRGKYQYYTCADITKLRGAGYSAVVTPLEDTVDDYIRNYISLGHFLGD</sequence>
<dbReference type="PANTHER" id="PTHR43103:SF3">
    <property type="entry name" value="ADP-L-GLYCERO-D-MANNO-HEPTOSE-6-EPIMERASE"/>
    <property type="match status" value="1"/>
</dbReference>
<dbReference type="Pfam" id="PF01370">
    <property type="entry name" value="Epimerase"/>
    <property type="match status" value="1"/>
</dbReference>
<proteinExistence type="predicted"/>
<evidence type="ECO:0000313" key="4">
    <source>
        <dbReference type="EMBL" id="MPN46342.1"/>
    </source>
</evidence>
<protein>
    <submittedName>
        <fullName evidence="4">ADP-L-glycero-D-manno-heptose-6-epimerase</fullName>
        <ecNumber evidence="4">5.1.3.20</ecNumber>
    </submittedName>
</protein>
<comment type="caution">
    <text evidence="4">The sequence shown here is derived from an EMBL/GenBank/DDBJ whole genome shotgun (WGS) entry which is preliminary data.</text>
</comment>
<dbReference type="GO" id="GO:0008712">
    <property type="term" value="F:ADP-glyceromanno-heptose 6-epimerase activity"/>
    <property type="evidence" value="ECO:0007669"/>
    <property type="project" value="UniProtKB-EC"/>
</dbReference>
<feature type="domain" description="NAD-dependent epimerase/dehydratase" evidence="3">
    <location>
        <begin position="2"/>
        <end position="102"/>
    </location>
</feature>
<dbReference type="AlphaFoldDB" id="A0A645I6B3"/>
<organism evidence="4">
    <name type="scientific">bioreactor metagenome</name>
    <dbReference type="NCBI Taxonomy" id="1076179"/>
    <lineage>
        <taxon>unclassified sequences</taxon>
        <taxon>metagenomes</taxon>
        <taxon>ecological metagenomes</taxon>
    </lineage>
</organism>
<reference evidence="4" key="1">
    <citation type="submission" date="2019-08" db="EMBL/GenBank/DDBJ databases">
        <authorList>
            <person name="Kucharzyk K."/>
            <person name="Murdoch R.W."/>
            <person name="Higgins S."/>
            <person name="Loffler F."/>
        </authorList>
    </citation>
    <scope>NUCLEOTIDE SEQUENCE</scope>
</reference>
<dbReference type="InterPro" id="IPR001509">
    <property type="entry name" value="Epimerase_deHydtase"/>
</dbReference>
<dbReference type="Gene3D" id="3.90.25.10">
    <property type="entry name" value="UDP-galactose 4-epimerase, domain 1"/>
    <property type="match status" value="1"/>
</dbReference>
<dbReference type="PANTHER" id="PTHR43103">
    <property type="entry name" value="NUCLEOSIDE-DIPHOSPHATE-SUGAR EPIMERASE"/>
    <property type="match status" value="1"/>
</dbReference>
<evidence type="ECO:0000256" key="1">
    <source>
        <dbReference type="ARBA" id="ARBA00022857"/>
    </source>
</evidence>
<accession>A0A645I6B3</accession>
<dbReference type="InterPro" id="IPR036291">
    <property type="entry name" value="NAD(P)-bd_dom_sf"/>
</dbReference>
<dbReference type="EC" id="5.1.3.20" evidence="4"/>
<evidence type="ECO:0000256" key="2">
    <source>
        <dbReference type="ARBA" id="ARBA00023277"/>
    </source>
</evidence>
<gene>
    <name evidence="4" type="primary">hldD_9</name>
    <name evidence="4" type="ORF">SDC9_193928</name>
</gene>
<keyword evidence="2" id="KW-0119">Carbohydrate metabolism</keyword>
<keyword evidence="4" id="KW-0413">Isomerase</keyword>
<keyword evidence="1" id="KW-0521">NADP</keyword>
<evidence type="ECO:0000259" key="3">
    <source>
        <dbReference type="Pfam" id="PF01370"/>
    </source>
</evidence>
<name>A0A645I6B3_9ZZZZ</name>
<dbReference type="EMBL" id="VSSQ01106945">
    <property type="protein sequence ID" value="MPN46342.1"/>
    <property type="molecule type" value="Genomic_DNA"/>
</dbReference>